<gene>
    <name evidence="1" type="ORF">LOY88_002045</name>
</gene>
<dbReference type="EMBL" id="JALBCA010000023">
    <property type="protein sequence ID" value="KAI2389581.1"/>
    <property type="molecule type" value="Genomic_DNA"/>
</dbReference>
<sequence length="296" mass="33279">MENTGRFPAFDSGSHYGIQGTQISDANNAKNFMLDEIMMGTEPHINSQIQQYEEPLPDLGTEDFATMSDQDFLALFAQCNAAQNNGTPSANANAGPAAHAYGPVPDSTVLAATATQDPNYHESENADVNSSYLSIIQGNSVGNPADNGFVPLTDLKVVNQHAEALVVTLGHIRVQALGGLDFLRQLHNQSLNFYMDCLRKPNDAGDDSWQRYLEEMRLSYNMLRDYQMQSYKTMCGSIRIWLRYYYKVVNPETLRRTSEELRQFVDIQRHVVGYRLPEWQNHPALVMKQEKTCPSS</sequence>
<name>A0ACB8V0E4_9EURO</name>
<reference evidence="1" key="1">
    <citation type="journal article" date="2022" name="bioRxiv">
        <title>Population genetic analysis of Ophidiomyces ophidiicola, the causative agent of snake fungal disease, indicates recent introductions to the USA.</title>
        <authorList>
            <person name="Ladner J.T."/>
            <person name="Palmer J.M."/>
            <person name="Ettinger C.L."/>
            <person name="Stajich J.E."/>
            <person name="Farrell T.M."/>
            <person name="Glorioso B.M."/>
            <person name="Lawson B."/>
            <person name="Price S.J."/>
            <person name="Stengle A.G."/>
            <person name="Grear D.A."/>
            <person name="Lorch J.M."/>
        </authorList>
    </citation>
    <scope>NUCLEOTIDE SEQUENCE</scope>
    <source>
        <strain evidence="1">NWHC 24266-5</strain>
    </source>
</reference>
<protein>
    <submittedName>
        <fullName evidence="1">Uncharacterized protein</fullName>
    </submittedName>
</protein>
<comment type="caution">
    <text evidence="1">The sequence shown here is derived from an EMBL/GenBank/DDBJ whole genome shotgun (WGS) entry which is preliminary data.</text>
</comment>
<accession>A0ACB8V0E4</accession>
<evidence type="ECO:0000313" key="1">
    <source>
        <dbReference type="EMBL" id="KAI2389581.1"/>
    </source>
</evidence>
<organism evidence="1">
    <name type="scientific">Ophidiomyces ophidiicola</name>
    <dbReference type="NCBI Taxonomy" id="1387563"/>
    <lineage>
        <taxon>Eukaryota</taxon>
        <taxon>Fungi</taxon>
        <taxon>Dikarya</taxon>
        <taxon>Ascomycota</taxon>
        <taxon>Pezizomycotina</taxon>
        <taxon>Eurotiomycetes</taxon>
        <taxon>Eurotiomycetidae</taxon>
        <taxon>Onygenales</taxon>
        <taxon>Onygenaceae</taxon>
        <taxon>Ophidiomyces</taxon>
    </lineage>
</organism>
<proteinExistence type="predicted"/>